<dbReference type="SMART" id="SM00345">
    <property type="entry name" value="HTH_GNTR"/>
    <property type="match status" value="1"/>
</dbReference>
<dbReference type="InterPro" id="IPR036390">
    <property type="entry name" value="WH_DNA-bd_sf"/>
</dbReference>
<comment type="caution">
    <text evidence="5">The sequence shown here is derived from an EMBL/GenBank/DDBJ whole genome shotgun (WGS) entry which is preliminary data.</text>
</comment>
<proteinExistence type="predicted"/>
<dbReference type="PROSITE" id="PS50949">
    <property type="entry name" value="HTH_GNTR"/>
    <property type="match status" value="1"/>
</dbReference>
<accession>A0A841XW63</accession>
<evidence type="ECO:0000313" key="6">
    <source>
        <dbReference type="Proteomes" id="UP000591929"/>
    </source>
</evidence>
<organism evidence="5 6">
    <name type="scientific">Listeria booriae</name>
    <dbReference type="NCBI Taxonomy" id="1552123"/>
    <lineage>
        <taxon>Bacteria</taxon>
        <taxon>Bacillati</taxon>
        <taxon>Bacillota</taxon>
        <taxon>Bacilli</taxon>
        <taxon>Bacillales</taxon>
        <taxon>Listeriaceae</taxon>
        <taxon>Listeria</taxon>
    </lineage>
</organism>
<dbReference type="Proteomes" id="UP000591929">
    <property type="component" value="Unassembled WGS sequence"/>
</dbReference>
<dbReference type="EMBL" id="JAARPL010000002">
    <property type="protein sequence ID" value="MBC1371539.1"/>
    <property type="molecule type" value="Genomic_DNA"/>
</dbReference>
<evidence type="ECO:0000259" key="4">
    <source>
        <dbReference type="PROSITE" id="PS50949"/>
    </source>
</evidence>
<dbReference type="SUPFAM" id="SSF46785">
    <property type="entry name" value="Winged helix' DNA-binding domain"/>
    <property type="match status" value="1"/>
</dbReference>
<dbReference type="Pfam" id="PF00392">
    <property type="entry name" value="GntR"/>
    <property type="match status" value="1"/>
</dbReference>
<reference evidence="5 6" key="1">
    <citation type="submission" date="2020-03" db="EMBL/GenBank/DDBJ databases">
        <title>Soil Listeria distribution.</title>
        <authorList>
            <person name="Liao J."/>
            <person name="Wiedmann M."/>
        </authorList>
    </citation>
    <scope>NUCLEOTIDE SEQUENCE [LARGE SCALE GENOMIC DNA]</scope>
    <source>
        <strain evidence="5 6">FSL L7-1681</strain>
    </source>
</reference>
<dbReference type="PANTHER" id="PTHR43537">
    <property type="entry name" value="TRANSCRIPTIONAL REGULATOR, GNTR FAMILY"/>
    <property type="match status" value="1"/>
</dbReference>
<evidence type="ECO:0000256" key="1">
    <source>
        <dbReference type="ARBA" id="ARBA00023015"/>
    </source>
</evidence>
<keyword evidence="3" id="KW-0804">Transcription</keyword>
<dbReference type="InterPro" id="IPR000524">
    <property type="entry name" value="Tscrpt_reg_HTH_GntR"/>
</dbReference>
<evidence type="ECO:0000313" key="5">
    <source>
        <dbReference type="EMBL" id="MBC1371539.1"/>
    </source>
</evidence>
<keyword evidence="1" id="KW-0805">Transcription regulation</keyword>
<protein>
    <submittedName>
        <fullName evidence="5">GntR family transcriptional regulator</fullName>
    </submittedName>
</protein>
<feature type="domain" description="HTH gntR-type" evidence="4">
    <location>
        <begin position="5"/>
        <end position="72"/>
    </location>
</feature>
<dbReference type="Gene3D" id="1.10.10.10">
    <property type="entry name" value="Winged helix-like DNA-binding domain superfamily/Winged helix DNA-binding domain"/>
    <property type="match status" value="1"/>
</dbReference>
<dbReference type="RefSeq" id="WP_185376204.1">
    <property type="nucleotide sequence ID" value="NZ_JAARPL010000002.1"/>
</dbReference>
<gene>
    <name evidence="5" type="ORF">HB847_04085</name>
</gene>
<dbReference type="GO" id="GO:0003700">
    <property type="term" value="F:DNA-binding transcription factor activity"/>
    <property type="evidence" value="ECO:0007669"/>
    <property type="project" value="InterPro"/>
</dbReference>
<name>A0A841XW63_9LIST</name>
<evidence type="ECO:0000256" key="2">
    <source>
        <dbReference type="ARBA" id="ARBA00023125"/>
    </source>
</evidence>
<dbReference type="GO" id="GO:0003677">
    <property type="term" value="F:DNA binding"/>
    <property type="evidence" value="ECO:0007669"/>
    <property type="project" value="UniProtKB-KW"/>
</dbReference>
<dbReference type="PANTHER" id="PTHR43537:SF45">
    <property type="entry name" value="GNTR FAMILY REGULATORY PROTEIN"/>
    <property type="match status" value="1"/>
</dbReference>
<dbReference type="AlphaFoldDB" id="A0A841XW63"/>
<evidence type="ECO:0000256" key="3">
    <source>
        <dbReference type="ARBA" id="ARBA00023163"/>
    </source>
</evidence>
<sequence>MNAINSLKGEAYEYLSTQIKNNNIQPNTRINETLIATHLNMSRTPVRQAIYQLEKEGEIEHRLYQGFYVREKKIDIHTYINLLDVLTLLIKDAVSTTRYKDEDFQALDEKIEEAVYATDHTAYLRNQMNFFLKLLEIKGNQFAYTAGNSLCTKLENLSNMEVKEAIMEAKQKTIIYMEKIRSHLRLKERSLALQTLEDMHNYYILQSLKRIK</sequence>
<keyword evidence="2" id="KW-0238">DNA-binding</keyword>
<dbReference type="InterPro" id="IPR036388">
    <property type="entry name" value="WH-like_DNA-bd_sf"/>
</dbReference>